<evidence type="ECO:0000256" key="1">
    <source>
        <dbReference type="ARBA" id="ARBA00022741"/>
    </source>
</evidence>
<dbReference type="Gene3D" id="3.30.70.330">
    <property type="match status" value="1"/>
</dbReference>
<dbReference type="CDD" id="cd18787">
    <property type="entry name" value="SF2_C_DEAD"/>
    <property type="match status" value="1"/>
</dbReference>
<sequence length="502" mass="56461">MEIIYNVLSVIYYAVTLGDKIDMKNEFSKFNISEEILKAVDGLGYKKPSEVQEKVIPEIILNKDVIVKSQTGSGKTAAFAIPICEKVDWNENAPQVLVLSPTRELAVQVSEDFVNIGRFKRIKSVAVFGKQPISDQARALKQKTHVVCGTPGRVLDHIDRGSLDVKKIKYFVIDEADEMLNMGFIGQVEGVIRRLPKKKVTTLFSATISDEIRTLCEKYMDRPVDISIEKQKVVNDNIEHGLYYVDYNERFKLLNELLICEKPETAVIFGRTKENVDEIYNFLKSKGYSCGRIHGGMLQKERLSAMDSFRKGEFRILSATDVAARGIDIENITHVINFELPVEKEAYVHRIGRSGRAGKSGKAISICSKQGDRYLKNIEEYIGFEIPVKEHFTKEFISENLESGISYLKSKPKKKTEKAKAINNDITKIYLNGGKKKKIRPGDIVGAISRIDGLTGDDIGIIDVQDNISYVDILNGKGKKVLDALKNITIKGKKLKCDRAKK</sequence>
<accession>A0A6N3FTD7</accession>
<dbReference type="EC" id="3.6.4.13" evidence="5"/>
<dbReference type="GO" id="GO:0005524">
    <property type="term" value="F:ATP binding"/>
    <property type="evidence" value="ECO:0007669"/>
    <property type="project" value="UniProtKB-UniRule"/>
</dbReference>
<reference evidence="10" key="1">
    <citation type="submission" date="2019-11" db="EMBL/GenBank/DDBJ databases">
        <authorList>
            <person name="Feng L."/>
        </authorList>
    </citation>
    <scope>NUCLEOTIDE SEQUENCE</scope>
    <source>
        <strain evidence="10">CButyricumLFYP62</strain>
    </source>
</reference>
<feature type="region of interest" description="Involved in 23S rRNA binding" evidence="5">
    <location>
        <begin position="427"/>
        <end position="502"/>
    </location>
</feature>
<keyword evidence="4 5" id="KW-0067">ATP-binding</keyword>
<dbReference type="GO" id="GO:0000027">
    <property type="term" value="P:ribosomal large subunit assembly"/>
    <property type="evidence" value="ECO:0007669"/>
    <property type="project" value="UniProtKB-UniRule"/>
</dbReference>
<feature type="domain" description="Helicase C-terminal" evidence="8">
    <location>
        <begin position="252"/>
        <end position="397"/>
    </location>
</feature>
<comment type="domain">
    <text evidence="5">Contains an N-terminal domain that binds non-specifically to RNA and a C-terminal domain that binds specifically and tightly to hairpin 92 of 23S rRNA.</text>
</comment>
<evidence type="ECO:0000259" key="7">
    <source>
        <dbReference type="PROSITE" id="PS51192"/>
    </source>
</evidence>
<dbReference type="PROSITE" id="PS51192">
    <property type="entry name" value="HELICASE_ATP_BIND_1"/>
    <property type="match status" value="1"/>
</dbReference>
<evidence type="ECO:0000256" key="5">
    <source>
        <dbReference type="HAMAP-Rule" id="MF_00965"/>
    </source>
</evidence>
<dbReference type="PROSITE" id="PS51194">
    <property type="entry name" value="HELICASE_CTER"/>
    <property type="match status" value="1"/>
</dbReference>
<dbReference type="PROSITE" id="PS00039">
    <property type="entry name" value="DEAD_ATP_HELICASE"/>
    <property type="match status" value="1"/>
</dbReference>
<keyword evidence="5" id="KW-0690">Ribosome biogenesis</keyword>
<feature type="domain" description="DEAD-box RNA helicase Q" evidence="9">
    <location>
        <begin position="25"/>
        <end position="53"/>
    </location>
</feature>
<dbReference type="GO" id="GO:0005829">
    <property type="term" value="C:cytosol"/>
    <property type="evidence" value="ECO:0007669"/>
    <property type="project" value="TreeGrafter"/>
</dbReference>
<protein>
    <recommendedName>
        <fullName evidence="5">ATP-dependent RNA helicase DbpA</fullName>
        <ecNumber evidence="5">3.6.4.13</ecNumber>
    </recommendedName>
</protein>
<comment type="function">
    <text evidence="5">DEAD-box RNA helicase involved in the assembly of the 50S ribosomal subunit. Has an RNA-dependent ATPase activity, which is specific for 23S rRNA, and a 3' to 5' RNA helicase activity that uses the energy of ATP hydrolysis to destabilize and unwind short rRNA duplexes.</text>
</comment>
<dbReference type="PANTHER" id="PTHR47959:SF1">
    <property type="entry name" value="ATP-DEPENDENT RNA HELICASE DBPA"/>
    <property type="match status" value="1"/>
</dbReference>
<dbReference type="CDD" id="cd00268">
    <property type="entry name" value="DEADc"/>
    <property type="match status" value="1"/>
</dbReference>
<dbReference type="Gene3D" id="3.40.50.300">
    <property type="entry name" value="P-loop containing nucleotide triphosphate hydrolases"/>
    <property type="match status" value="2"/>
</dbReference>
<evidence type="ECO:0000256" key="4">
    <source>
        <dbReference type="ARBA" id="ARBA00022840"/>
    </source>
</evidence>
<evidence type="ECO:0000256" key="2">
    <source>
        <dbReference type="ARBA" id="ARBA00022801"/>
    </source>
</evidence>
<keyword evidence="2 5" id="KW-0378">Hydrolase</keyword>
<evidence type="ECO:0000256" key="6">
    <source>
        <dbReference type="PROSITE-ProRule" id="PRU00552"/>
    </source>
</evidence>
<feature type="short sequence motif" description="Q motif" evidence="6">
    <location>
        <begin position="25"/>
        <end position="53"/>
    </location>
</feature>
<evidence type="ECO:0000313" key="10">
    <source>
        <dbReference type="EMBL" id="VYU55116.1"/>
    </source>
</evidence>
<dbReference type="Pfam" id="PF00271">
    <property type="entry name" value="Helicase_C"/>
    <property type="match status" value="1"/>
</dbReference>
<evidence type="ECO:0000256" key="3">
    <source>
        <dbReference type="ARBA" id="ARBA00022806"/>
    </source>
</evidence>
<dbReference type="InterPro" id="IPR014001">
    <property type="entry name" value="Helicase_ATP-bd"/>
</dbReference>
<feature type="domain" description="Helicase ATP-binding" evidence="7">
    <location>
        <begin position="56"/>
        <end position="226"/>
    </location>
</feature>
<evidence type="ECO:0000259" key="8">
    <source>
        <dbReference type="PROSITE" id="PS51194"/>
    </source>
</evidence>
<dbReference type="PANTHER" id="PTHR47959">
    <property type="entry name" value="ATP-DEPENDENT RNA HELICASE RHLE-RELATED"/>
    <property type="match status" value="1"/>
</dbReference>
<dbReference type="InterPro" id="IPR027417">
    <property type="entry name" value="P-loop_NTPase"/>
</dbReference>
<dbReference type="InterPro" id="IPR005580">
    <property type="entry name" value="DbpA/CsdA_RNA-bd_dom"/>
</dbReference>
<dbReference type="InterPro" id="IPR012677">
    <property type="entry name" value="Nucleotide-bd_a/b_plait_sf"/>
</dbReference>
<dbReference type="InterPro" id="IPR028619">
    <property type="entry name" value="DEAD_helicase_DbpA"/>
</dbReference>
<dbReference type="GO" id="GO:0003723">
    <property type="term" value="F:RNA binding"/>
    <property type="evidence" value="ECO:0007669"/>
    <property type="project" value="UniProtKB-UniRule"/>
</dbReference>
<dbReference type="InterPro" id="IPR011545">
    <property type="entry name" value="DEAD/DEAH_box_helicase_dom"/>
</dbReference>
<dbReference type="Pfam" id="PF00270">
    <property type="entry name" value="DEAD"/>
    <property type="match status" value="1"/>
</dbReference>
<keyword evidence="3 5" id="KW-0347">Helicase</keyword>
<dbReference type="SMART" id="SM00490">
    <property type="entry name" value="HELICc"/>
    <property type="match status" value="1"/>
</dbReference>
<evidence type="ECO:0000259" key="9">
    <source>
        <dbReference type="PROSITE" id="PS51195"/>
    </source>
</evidence>
<dbReference type="InterPro" id="IPR050079">
    <property type="entry name" value="DEAD_box_RNA_helicase"/>
</dbReference>
<comment type="subcellular location">
    <subcellularLocation>
        <location evidence="5">Cytoplasm</location>
    </subcellularLocation>
</comment>
<dbReference type="GO" id="GO:0016787">
    <property type="term" value="F:hydrolase activity"/>
    <property type="evidence" value="ECO:0007669"/>
    <property type="project" value="UniProtKB-KW"/>
</dbReference>
<dbReference type="PROSITE" id="PS51195">
    <property type="entry name" value="Q_MOTIF"/>
    <property type="match status" value="1"/>
</dbReference>
<keyword evidence="5" id="KW-0694">RNA-binding</keyword>
<dbReference type="InterPro" id="IPR014014">
    <property type="entry name" value="RNA_helicase_DEAD_Q_motif"/>
</dbReference>
<dbReference type="AlphaFoldDB" id="A0A6N3FTD7"/>
<dbReference type="EMBL" id="CACRTU010000024">
    <property type="protein sequence ID" value="VYU55116.1"/>
    <property type="molecule type" value="Genomic_DNA"/>
</dbReference>
<proteinExistence type="inferred from homology"/>
<dbReference type="InterPro" id="IPR044742">
    <property type="entry name" value="DEAD/DEAH_RhlB"/>
</dbReference>
<gene>
    <name evidence="5 10" type="primary">dbpA</name>
    <name evidence="10" type="ORF">CBLFYP62_02724</name>
</gene>
<comment type="similarity">
    <text evidence="5">Belongs to the DEAD box helicase family. DbpA subfamily.</text>
</comment>
<keyword evidence="1 5" id="KW-0547">Nucleotide-binding</keyword>
<dbReference type="Pfam" id="PF03880">
    <property type="entry name" value="DbpA"/>
    <property type="match status" value="1"/>
</dbReference>
<comment type="catalytic activity">
    <reaction evidence="5">
        <text>ATP + H2O = ADP + phosphate + H(+)</text>
        <dbReference type="Rhea" id="RHEA:13065"/>
        <dbReference type="ChEBI" id="CHEBI:15377"/>
        <dbReference type="ChEBI" id="CHEBI:15378"/>
        <dbReference type="ChEBI" id="CHEBI:30616"/>
        <dbReference type="ChEBI" id="CHEBI:43474"/>
        <dbReference type="ChEBI" id="CHEBI:456216"/>
        <dbReference type="EC" id="3.6.4.13"/>
    </reaction>
</comment>
<dbReference type="InterPro" id="IPR000629">
    <property type="entry name" value="RNA-helicase_DEAD-box_CS"/>
</dbReference>
<keyword evidence="5" id="KW-0963">Cytoplasm</keyword>
<dbReference type="InterPro" id="IPR001650">
    <property type="entry name" value="Helicase_C-like"/>
</dbReference>
<dbReference type="GO" id="GO:0034458">
    <property type="term" value="F:3'-5' RNA helicase activity"/>
    <property type="evidence" value="ECO:0007669"/>
    <property type="project" value="UniProtKB-UniRule"/>
</dbReference>
<organism evidence="10">
    <name type="scientific">Clostridium butyricum</name>
    <dbReference type="NCBI Taxonomy" id="1492"/>
    <lineage>
        <taxon>Bacteria</taxon>
        <taxon>Bacillati</taxon>
        <taxon>Bacillota</taxon>
        <taxon>Clostridia</taxon>
        <taxon>Eubacteriales</taxon>
        <taxon>Clostridiaceae</taxon>
        <taxon>Clostridium</taxon>
    </lineage>
</organism>
<dbReference type="SUPFAM" id="SSF52540">
    <property type="entry name" value="P-loop containing nucleoside triphosphate hydrolases"/>
    <property type="match status" value="1"/>
</dbReference>
<dbReference type="SMART" id="SM00487">
    <property type="entry name" value="DEXDc"/>
    <property type="match status" value="1"/>
</dbReference>
<dbReference type="CDD" id="cd12500">
    <property type="entry name" value="RRM_BsYxiN_like"/>
    <property type="match status" value="1"/>
</dbReference>
<name>A0A6N3FTD7_CLOBU</name>
<dbReference type="HAMAP" id="MF_00965">
    <property type="entry name" value="DEAD_helicase_DbpA"/>
    <property type="match status" value="1"/>
</dbReference>